<protein>
    <recommendedName>
        <fullName evidence="4">LexA regulated protein</fullName>
    </recommendedName>
</protein>
<gene>
    <name evidence="2" type="ORF">C8D85_2939</name>
</gene>
<dbReference type="OrthoDB" id="6105869at2"/>
<evidence type="ECO:0000256" key="1">
    <source>
        <dbReference type="SAM" id="MobiDB-lite"/>
    </source>
</evidence>
<feature type="compositionally biased region" description="Basic and acidic residues" evidence="1">
    <location>
        <begin position="27"/>
        <end position="44"/>
    </location>
</feature>
<name>A0A4R6X5S8_9GAMM</name>
<dbReference type="RefSeq" id="WP_133564051.1">
    <property type="nucleotide sequence ID" value="NZ_JAJGNH010000011.1"/>
</dbReference>
<dbReference type="NCBIfam" id="NF008671">
    <property type="entry name" value="PRK11675.1"/>
    <property type="match status" value="1"/>
</dbReference>
<comment type="caution">
    <text evidence="2">The sequence shown here is derived from an EMBL/GenBank/DDBJ whole genome shotgun (WGS) entry which is preliminary data.</text>
</comment>
<feature type="region of interest" description="Disordered" evidence="1">
    <location>
        <begin position="1"/>
        <end position="44"/>
    </location>
</feature>
<dbReference type="Proteomes" id="UP000295729">
    <property type="component" value="Unassembled WGS sequence"/>
</dbReference>
<feature type="compositionally biased region" description="Basic residues" evidence="1">
    <location>
        <begin position="17"/>
        <end position="26"/>
    </location>
</feature>
<dbReference type="EMBL" id="SNZA01000005">
    <property type="protein sequence ID" value="TDR06752.1"/>
    <property type="molecule type" value="Genomic_DNA"/>
</dbReference>
<keyword evidence="3" id="KW-1185">Reference proteome</keyword>
<evidence type="ECO:0000313" key="3">
    <source>
        <dbReference type="Proteomes" id="UP000295729"/>
    </source>
</evidence>
<accession>A0A4R6X5S8</accession>
<proteinExistence type="predicted"/>
<feature type="compositionally biased region" description="Basic and acidic residues" evidence="1">
    <location>
        <begin position="1"/>
        <end position="10"/>
    </location>
</feature>
<dbReference type="AlphaFoldDB" id="A0A4R6X5S8"/>
<evidence type="ECO:0008006" key="4">
    <source>
        <dbReference type="Google" id="ProtNLM"/>
    </source>
</evidence>
<reference evidence="2 3" key="1">
    <citation type="submission" date="2019-03" db="EMBL/GenBank/DDBJ databases">
        <title>Genomic Encyclopedia of Type Strains, Phase IV (KMG-IV): sequencing the most valuable type-strain genomes for metagenomic binning, comparative biology and taxonomic classification.</title>
        <authorList>
            <person name="Goeker M."/>
        </authorList>
    </citation>
    <scope>NUCLEOTIDE SEQUENCE [LARGE SCALE GENOMIC DNA]</scope>
    <source>
        <strain evidence="2 3">DSM 5604</strain>
    </source>
</reference>
<sequence length="96" mass="11005">MAKASSDRNTIDLFGKVRGRPRTHPLPRKDQLKANKRAQREKEKSLGMKRVELVVDEDTVKKLDMLCDMSGIKRADWLTMQVALAFNKSKMTTKDT</sequence>
<organism evidence="2 3">
    <name type="scientific">Marinomonas communis</name>
    <dbReference type="NCBI Taxonomy" id="28254"/>
    <lineage>
        <taxon>Bacteria</taxon>
        <taxon>Pseudomonadati</taxon>
        <taxon>Pseudomonadota</taxon>
        <taxon>Gammaproteobacteria</taxon>
        <taxon>Oceanospirillales</taxon>
        <taxon>Oceanospirillaceae</taxon>
        <taxon>Marinomonas</taxon>
    </lineage>
</organism>
<evidence type="ECO:0000313" key="2">
    <source>
        <dbReference type="EMBL" id="TDR06752.1"/>
    </source>
</evidence>